<comment type="caution">
    <text evidence="1">The sequence shown here is derived from an EMBL/GenBank/DDBJ whole genome shotgun (WGS) entry which is preliminary data.</text>
</comment>
<accession>A0A8J7IJF4</accession>
<name>A0A8J7IJF4_9RHOB</name>
<protein>
    <submittedName>
        <fullName evidence="1">Aspartate/glutamate racemase family protein</fullName>
    </submittedName>
</protein>
<evidence type="ECO:0000313" key="2">
    <source>
        <dbReference type="Proteomes" id="UP000619079"/>
    </source>
</evidence>
<dbReference type="PIRSF" id="PIRSF015736">
    <property type="entry name" value="MI"/>
    <property type="match status" value="1"/>
</dbReference>
<proteinExistence type="predicted"/>
<dbReference type="EMBL" id="JAELVR010000002">
    <property type="protein sequence ID" value="MBJ6370548.1"/>
    <property type="molecule type" value="Genomic_DNA"/>
</dbReference>
<dbReference type="InterPro" id="IPR053714">
    <property type="entry name" value="Iso_Racemase_Enz_sf"/>
</dbReference>
<dbReference type="InterPro" id="IPR026286">
    <property type="entry name" value="MaiA/AMDase"/>
</dbReference>
<reference evidence="1" key="1">
    <citation type="submission" date="2020-12" db="EMBL/GenBank/DDBJ databases">
        <title>Sedimentitalea sp. nov., isolated from sand in Incheon.</title>
        <authorList>
            <person name="Kim W."/>
        </authorList>
    </citation>
    <scope>NUCLEOTIDE SEQUENCE</scope>
    <source>
        <strain evidence="1">CAU 1593</strain>
    </source>
</reference>
<dbReference type="Proteomes" id="UP000619079">
    <property type="component" value="Unassembled WGS sequence"/>
</dbReference>
<keyword evidence="2" id="KW-1185">Reference proteome</keyword>
<dbReference type="PANTHER" id="PTHR40267">
    <property type="entry name" value="BLR3294 PROTEIN"/>
    <property type="match status" value="1"/>
</dbReference>
<sequence length="260" mass="26909">MHLTCDLIDEVAPALGLVVLQVDQRIESDFRRMLPSGVTLHVTRVPSGRDVTPDTLQQMEADIPGAVGLLPPAARFRAIGYACTSGAAQIGSARVAELVHGAAAVDAVTDPLVALLAACKTLGIGRLALVSPYIASVSGQLRKALAAEGIETAAFGSFDVAEEARVARISKESLRAAARQLAAQRGVDGLFMSCTNLDTLDIIAPLEAELGIPVLSSNQVLAWHFCQLASLDPVAAAPGILFCAGNPSGTFTLSGSDIEA</sequence>
<dbReference type="PANTHER" id="PTHR40267:SF1">
    <property type="entry name" value="BLR3294 PROTEIN"/>
    <property type="match status" value="1"/>
</dbReference>
<dbReference type="RefSeq" id="WP_199023330.1">
    <property type="nucleotide sequence ID" value="NZ_JAELVR010000002.1"/>
</dbReference>
<organism evidence="1 2">
    <name type="scientific">Sedimentitalea arenosa</name>
    <dbReference type="NCBI Taxonomy" id="2798803"/>
    <lineage>
        <taxon>Bacteria</taxon>
        <taxon>Pseudomonadati</taxon>
        <taxon>Pseudomonadota</taxon>
        <taxon>Alphaproteobacteria</taxon>
        <taxon>Rhodobacterales</taxon>
        <taxon>Paracoccaceae</taxon>
        <taxon>Sedimentitalea</taxon>
    </lineage>
</organism>
<gene>
    <name evidence="1" type="ORF">JF290_03315</name>
</gene>
<dbReference type="Gene3D" id="3.40.50.12500">
    <property type="match status" value="1"/>
</dbReference>
<dbReference type="AlphaFoldDB" id="A0A8J7IJF4"/>
<evidence type="ECO:0000313" key="1">
    <source>
        <dbReference type="EMBL" id="MBJ6370548.1"/>
    </source>
</evidence>
<dbReference type="Pfam" id="PF17645">
    <property type="entry name" value="Amdase"/>
    <property type="match status" value="1"/>
</dbReference>